<dbReference type="InterPro" id="IPR011006">
    <property type="entry name" value="CheY-like_superfamily"/>
</dbReference>
<evidence type="ECO:0000256" key="5">
    <source>
        <dbReference type="ARBA" id="ARBA00022777"/>
    </source>
</evidence>
<comment type="catalytic activity">
    <reaction evidence="1">
        <text>ATP + protein L-histidine = ADP + protein N-phospho-L-histidine.</text>
        <dbReference type="EC" id="2.7.13.3"/>
    </reaction>
</comment>
<organism evidence="13 14">
    <name type="scientific">Pelagimonas phthalicica</name>
    <dbReference type="NCBI Taxonomy" id="1037362"/>
    <lineage>
        <taxon>Bacteria</taxon>
        <taxon>Pseudomonadati</taxon>
        <taxon>Pseudomonadota</taxon>
        <taxon>Alphaproteobacteria</taxon>
        <taxon>Rhodobacterales</taxon>
        <taxon>Roseobacteraceae</taxon>
        <taxon>Pelagimonas</taxon>
    </lineage>
</organism>
<keyword evidence="5" id="KW-0418">Kinase</keyword>
<dbReference type="GO" id="GO:0006355">
    <property type="term" value="P:regulation of DNA-templated transcription"/>
    <property type="evidence" value="ECO:0007669"/>
    <property type="project" value="InterPro"/>
</dbReference>
<dbReference type="SUPFAM" id="SSF47384">
    <property type="entry name" value="Homodimeric domain of signal transducing histidine kinase"/>
    <property type="match status" value="1"/>
</dbReference>
<dbReference type="PROSITE" id="PS50109">
    <property type="entry name" value="HIS_KIN"/>
    <property type="match status" value="1"/>
</dbReference>
<dbReference type="InterPro" id="IPR005467">
    <property type="entry name" value="His_kinase_dom"/>
</dbReference>
<dbReference type="Pfam" id="PF02518">
    <property type="entry name" value="HATPase_c"/>
    <property type="match status" value="1"/>
</dbReference>
<dbReference type="SUPFAM" id="SSF55785">
    <property type="entry name" value="PYP-like sensor domain (PAS domain)"/>
    <property type="match status" value="1"/>
</dbReference>
<dbReference type="InterPro" id="IPR013767">
    <property type="entry name" value="PAS_fold"/>
</dbReference>
<proteinExistence type="predicted"/>
<evidence type="ECO:0000256" key="6">
    <source>
        <dbReference type="ARBA" id="ARBA00023012"/>
    </source>
</evidence>
<dbReference type="PRINTS" id="PR00344">
    <property type="entry name" value="BCTRLSENSOR"/>
</dbReference>
<dbReference type="Pfam" id="PF00512">
    <property type="entry name" value="HisKA"/>
    <property type="match status" value="1"/>
</dbReference>
<dbReference type="Gene3D" id="3.40.50.2300">
    <property type="match status" value="1"/>
</dbReference>
<protein>
    <recommendedName>
        <fullName evidence="2">histidine kinase</fullName>
        <ecNumber evidence="2">2.7.13.3</ecNumber>
    </recommendedName>
</protein>
<dbReference type="InterPro" id="IPR004358">
    <property type="entry name" value="Sig_transdc_His_kin-like_C"/>
</dbReference>
<dbReference type="NCBIfam" id="TIGR00229">
    <property type="entry name" value="sensory_box"/>
    <property type="match status" value="1"/>
</dbReference>
<reference evidence="14" key="1">
    <citation type="submission" date="2017-05" db="EMBL/GenBank/DDBJ databases">
        <authorList>
            <person name="Rodrigo-Torres L."/>
            <person name="Arahal R. D."/>
            <person name="Lucena T."/>
        </authorList>
    </citation>
    <scope>NUCLEOTIDE SEQUENCE [LARGE SCALE GENOMIC DNA]</scope>
    <source>
        <strain evidence="14">CECT 8649</strain>
    </source>
</reference>
<dbReference type="InterPro" id="IPR000014">
    <property type="entry name" value="PAS"/>
</dbReference>
<dbReference type="Pfam" id="PF00072">
    <property type="entry name" value="Response_reg"/>
    <property type="match status" value="1"/>
</dbReference>
<dbReference type="CDD" id="cd16922">
    <property type="entry name" value="HATPase_EvgS-ArcB-TorS-like"/>
    <property type="match status" value="1"/>
</dbReference>
<dbReference type="Gene3D" id="1.10.287.130">
    <property type="match status" value="1"/>
</dbReference>
<dbReference type="SUPFAM" id="SSF55874">
    <property type="entry name" value="ATPase domain of HSP90 chaperone/DNA topoisomerase II/histidine kinase"/>
    <property type="match status" value="1"/>
</dbReference>
<dbReference type="OrthoDB" id="9801651at2"/>
<keyword evidence="4 13" id="KW-0808">Transferase</keyword>
<feature type="domain" description="PAS" evidence="11">
    <location>
        <begin position="221"/>
        <end position="275"/>
    </location>
</feature>
<dbReference type="EMBL" id="FXXP01000001">
    <property type="protein sequence ID" value="SMX27417.1"/>
    <property type="molecule type" value="Genomic_DNA"/>
</dbReference>
<dbReference type="InterPro" id="IPR003661">
    <property type="entry name" value="HisK_dim/P_dom"/>
</dbReference>
<dbReference type="PROSITE" id="PS50110">
    <property type="entry name" value="RESPONSE_REGULATORY"/>
    <property type="match status" value="1"/>
</dbReference>
<evidence type="ECO:0000259" key="11">
    <source>
        <dbReference type="PROSITE" id="PS50112"/>
    </source>
</evidence>
<dbReference type="Gene3D" id="1.20.120.160">
    <property type="entry name" value="HPT domain"/>
    <property type="match status" value="1"/>
</dbReference>
<dbReference type="RefSeq" id="WP_133840671.1">
    <property type="nucleotide sequence ID" value="NZ_FXXP01000001.1"/>
</dbReference>
<evidence type="ECO:0000313" key="13">
    <source>
        <dbReference type="EMBL" id="SMX27417.1"/>
    </source>
</evidence>
<dbReference type="InterPro" id="IPR036890">
    <property type="entry name" value="HATPase_C_sf"/>
</dbReference>
<dbReference type="SMART" id="SM00448">
    <property type="entry name" value="REC"/>
    <property type="match status" value="1"/>
</dbReference>
<keyword evidence="14" id="KW-1185">Reference proteome</keyword>
<dbReference type="FunFam" id="3.30.565.10:FF:000010">
    <property type="entry name" value="Sensor histidine kinase RcsC"/>
    <property type="match status" value="1"/>
</dbReference>
<keyword evidence="8" id="KW-0472">Membrane</keyword>
<feature type="domain" description="PAC" evidence="12">
    <location>
        <begin position="306"/>
        <end position="356"/>
    </location>
</feature>
<evidence type="ECO:0000259" key="9">
    <source>
        <dbReference type="PROSITE" id="PS50109"/>
    </source>
</evidence>
<evidence type="ECO:0000256" key="3">
    <source>
        <dbReference type="ARBA" id="ARBA00022553"/>
    </source>
</evidence>
<evidence type="ECO:0000256" key="7">
    <source>
        <dbReference type="PROSITE-ProRule" id="PRU00169"/>
    </source>
</evidence>
<feature type="transmembrane region" description="Helical" evidence="8">
    <location>
        <begin position="186"/>
        <end position="208"/>
    </location>
</feature>
<evidence type="ECO:0000313" key="14">
    <source>
        <dbReference type="Proteomes" id="UP000225972"/>
    </source>
</evidence>
<dbReference type="Pfam" id="PF00989">
    <property type="entry name" value="PAS"/>
    <property type="match status" value="1"/>
</dbReference>
<dbReference type="Proteomes" id="UP000225972">
    <property type="component" value="Unassembled WGS sequence"/>
</dbReference>
<dbReference type="InterPro" id="IPR001789">
    <property type="entry name" value="Sig_transdc_resp-reg_receiver"/>
</dbReference>
<feature type="transmembrane region" description="Helical" evidence="8">
    <location>
        <begin position="18"/>
        <end position="36"/>
    </location>
</feature>
<evidence type="ECO:0000259" key="10">
    <source>
        <dbReference type="PROSITE" id="PS50110"/>
    </source>
</evidence>
<dbReference type="PROSITE" id="PS50113">
    <property type="entry name" value="PAC"/>
    <property type="match status" value="1"/>
</dbReference>
<dbReference type="Gene3D" id="3.30.565.10">
    <property type="entry name" value="Histidine kinase-like ATPase, C-terminal domain"/>
    <property type="match status" value="1"/>
</dbReference>
<dbReference type="CDD" id="cd00082">
    <property type="entry name" value="HisKA"/>
    <property type="match status" value="1"/>
</dbReference>
<dbReference type="Gene3D" id="3.30.450.20">
    <property type="entry name" value="PAS domain"/>
    <property type="match status" value="1"/>
</dbReference>
<dbReference type="PROSITE" id="PS50112">
    <property type="entry name" value="PAS"/>
    <property type="match status" value="1"/>
</dbReference>
<dbReference type="InterPro" id="IPR035965">
    <property type="entry name" value="PAS-like_dom_sf"/>
</dbReference>
<dbReference type="PANTHER" id="PTHR43047:SF64">
    <property type="entry name" value="HISTIDINE KINASE CONTAINING CHEY-HOMOLOGOUS RECEIVER DOMAIN AND PAS DOMAIN-RELATED"/>
    <property type="match status" value="1"/>
</dbReference>
<feature type="domain" description="Histidine kinase" evidence="9">
    <location>
        <begin position="374"/>
        <end position="592"/>
    </location>
</feature>
<dbReference type="InterPro" id="IPR003594">
    <property type="entry name" value="HATPase_dom"/>
</dbReference>
<feature type="modified residue" description="4-aspartylphosphate" evidence="7">
    <location>
        <position position="677"/>
    </location>
</feature>
<dbReference type="InterPro" id="IPR036641">
    <property type="entry name" value="HPT_dom_sf"/>
</dbReference>
<dbReference type="SMART" id="SM00091">
    <property type="entry name" value="PAS"/>
    <property type="match status" value="1"/>
</dbReference>
<evidence type="ECO:0000256" key="1">
    <source>
        <dbReference type="ARBA" id="ARBA00000085"/>
    </source>
</evidence>
<dbReference type="SMART" id="SM00387">
    <property type="entry name" value="HATPase_c"/>
    <property type="match status" value="1"/>
</dbReference>
<dbReference type="InterPro" id="IPR000700">
    <property type="entry name" value="PAS-assoc_C"/>
</dbReference>
<dbReference type="SMART" id="SM00388">
    <property type="entry name" value="HisKA"/>
    <property type="match status" value="1"/>
</dbReference>
<dbReference type="GO" id="GO:0000155">
    <property type="term" value="F:phosphorelay sensor kinase activity"/>
    <property type="evidence" value="ECO:0007669"/>
    <property type="project" value="InterPro"/>
</dbReference>
<dbReference type="SUPFAM" id="SSF52172">
    <property type="entry name" value="CheY-like"/>
    <property type="match status" value="1"/>
</dbReference>
<dbReference type="CDD" id="cd17546">
    <property type="entry name" value="REC_hyHK_CKI1_RcsC-like"/>
    <property type="match status" value="1"/>
</dbReference>
<evidence type="ECO:0000256" key="8">
    <source>
        <dbReference type="SAM" id="Phobius"/>
    </source>
</evidence>
<accession>A0A238JB87</accession>
<evidence type="ECO:0000256" key="2">
    <source>
        <dbReference type="ARBA" id="ARBA00012438"/>
    </source>
</evidence>
<keyword evidence="3 7" id="KW-0597">Phosphoprotein</keyword>
<dbReference type="EC" id="2.7.13.3" evidence="2"/>
<dbReference type="InterPro" id="IPR036097">
    <property type="entry name" value="HisK_dim/P_sf"/>
</dbReference>
<dbReference type="AlphaFoldDB" id="A0A238JB87"/>
<feature type="domain" description="Response regulatory" evidence="10">
    <location>
        <begin position="628"/>
        <end position="742"/>
    </location>
</feature>
<dbReference type="SUPFAM" id="SSF47226">
    <property type="entry name" value="Histidine-containing phosphotransfer domain, HPT domain"/>
    <property type="match status" value="1"/>
</dbReference>
<keyword evidence="6" id="KW-0902">Two-component regulatory system</keyword>
<name>A0A238JB87_9RHOB</name>
<evidence type="ECO:0000256" key="4">
    <source>
        <dbReference type="ARBA" id="ARBA00022679"/>
    </source>
</evidence>
<gene>
    <name evidence="13" type="primary">arcB_1</name>
    <name evidence="13" type="ORF">TRP8649_01522</name>
</gene>
<evidence type="ECO:0000259" key="12">
    <source>
        <dbReference type="PROSITE" id="PS50113"/>
    </source>
</evidence>
<keyword evidence="8" id="KW-0812">Transmembrane</keyword>
<dbReference type="CDD" id="cd00130">
    <property type="entry name" value="PAS"/>
    <property type="match status" value="1"/>
</dbReference>
<keyword evidence="8" id="KW-1133">Transmembrane helix</keyword>
<dbReference type="PANTHER" id="PTHR43047">
    <property type="entry name" value="TWO-COMPONENT HISTIDINE PROTEIN KINASE"/>
    <property type="match status" value="1"/>
</dbReference>
<sequence>MSTWADSDTGETGKMRRGLTAVIVILFITIILLLVMDVRRQLERLAYATSDNVQWFLAQSESEALSLELAAQKALNSETPDLANLKTRFDIFYSRVDTLQSGPTFAPLREKERIRQNILYIGKFLTKWVAIIDAQDGSFENSLEEFARDASLARTANRQIALSGIKVFSEIRDAQRASISQTLTRIAILTIALVTVLIIVVLAMFRLAQIREQDAQTNLEISERMEAIIATSLDAIVVTNRDGEIVEYNGAAERMFGYPRDVALSQNFVDLILPEPLRENLWTQLMQFKAANQQNLGTLSSLVNLDNVKLEAQHQDGQAFPIELALARTHSRDGEIFVGFIRDISTRLRAEEAMRDARDRAIAGEKHKADLLAVMSHEMRTPLNGMLGTMELFEPDKMNDEHRHYLGVMQKSGQILLRHVNDVLDVSRLDAGKMNLRHEAFDLVELLEELIEGQNGRAKARGNMLTLSPMHPALHEVHGDPDRLRQILLNLLGNAIKFTENGEITIEADCQNGLDEVEIRVIDTGLGISQEDLDRVFGDFVTIDSSYARSNTGTGLGLGISHRLVTALGGDMGAESELGEGSVFWLRLSLAYDAEKMEKQPIADVAGDAGAGFDPEAEQNTALPAPMQVLLVEDNPVNRMVARKLLERDGHTVTEAEDGLIGVEKALQGEFDVILMDISMPGMDGLTATGEIRKQDQDTPIIATTAHALPTEAARFIGAGMNAVLIKPMTKTALRQALLNCRAGQKFTLSDLNFDQSLLNTTVLDEFLDEIPKAQVRNLLTKFTEEMTAFLADLPPHKKRLDAFAAEAHRMAGSAGVFGANRLNILLRTCQEEALKGSRSLPPYVEQLPDTWAATYAEFEKLGLVSAPAEGKP</sequence>